<evidence type="ECO:0000256" key="4">
    <source>
        <dbReference type="ARBA" id="ARBA00022729"/>
    </source>
</evidence>
<evidence type="ECO:0000256" key="2">
    <source>
        <dbReference type="ARBA" id="ARBA00005695"/>
    </source>
</evidence>
<name>A0A437J6I3_9SPHN</name>
<evidence type="ECO:0000256" key="5">
    <source>
        <dbReference type="SAM" id="SignalP"/>
    </source>
</evidence>
<dbReference type="Proteomes" id="UP000282977">
    <property type="component" value="Unassembled WGS sequence"/>
</dbReference>
<dbReference type="InterPro" id="IPR000914">
    <property type="entry name" value="SBP_5_dom"/>
</dbReference>
<keyword evidence="8" id="KW-1185">Reference proteome</keyword>
<evidence type="ECO:0000313" key="7">
    <source>
        <dbReference type="EMBL" id="RVT40684.1"/>
    </source>
</evidence>
<dbReference type="OrthoDB" id="9803988at2"/>
<feature type="domain" description="Solute-binding protein family 5" evidence="6">
    <location>
        <begin position="74"/>
        <end position="168"/>
    </location>
</feature>
<dbReference type="Gene3D" id="3.90.76.10">
    <property type="entry name" value="Dipeptide-binding Protein, Domain 1"/>
    <property type="match status" value="1"/>
</dbReference>
<comment type="similarity">
    <text evidence="2">Belongs to the bacterial solute-binding protein 5 family.</text>
</comment>
<dbReference type="Gene3D" id="3.40.190.10">
    <property type="entry name" value="Periplasmic binding protein-like II"/>
    <property type="match status" value="1"/>
</dbReference>
<evidence type="ECO:0000256" key="1">
    <source>
        <dbReference type="ARBA" id="ARBA00004418"/>
    </source>
</evidence>
<keyword evidence="4 5" id="KW-0732">Signal</keyword>
<reference evidence="7 8" key="1">
    <citation type="submission" date="2019-01" db="EMBL/GenBank/DDBJ databases">
        <authorList>
            <person name="Chen W.-M."/>
        </authorList>
    </citation>
    <scope>NUCLEOTIDE SEQUENCE [LARGE SCALE GENOMIC DNA]</scope>
    <source>
        <strain evidence="7 8">TLA-22</strain>
    </source>
</reference>
<dbReference type="GO" id="GO:1904680">
    <property type="term" value="F:peptide transmembrane transporter activity"/>
    <property type="evidence" value="ECO:0007669"/>
    <property type="project" value="TreeGrafter"/>
</dbReference>
<accession>A0A437J6I3</accession>
<dbReference type="GO" id="GO:0030313">
    <property type="term" value="C:cell envelope"/>
    <property type="evidence" value="ECO:0007669"/>
    <property type="project" value="UniProtKB-SubCell"/>
</dbReference>
<feature type="signal peptide" evidence="5">
    <location>
        <begin position="1"/>
        <end position="23"/>
    </location>
</feature>
<dbReference type="EMBL" id="RZUL01000003">
    <property type="protein sequence ID" value="RVT40684.1"/>
    <property type="molecule type" value="Genomic_DNA"/>
</dbReference>
<comment type="caution">
    <text evidence="7">The sequence shown here is derived from an EMBL/GenBank/DDBJ whole genome shotgun (WGS) entry which is preliminary data.</text>
</comment>
<dbReference type="SUPFAM" id="SSF53850">
    <property type="entry name" value="Periplasmic binding protein-like II"/>
    <property type="match status" value="1"/>
</dbReference>
<evidence type="ECO:0000256" key="3">
    <source>
        <dbReference type="ARBA" id="ARBA00022448"/>
    </source>
</evidence>
<organism evidence="7 8">
    <name type="scientific">Sphingobium algorifonticola</name>
    <dbReference type="NCBI Taxonomy" id="2008318"/>
    <lineage>
        <taxon>Bacteria</taxon>
        <taxon>Pseudomonadati</taxon>
        <taxon>Pseudomonadota</taxon>
        <taxon>Alphaproteobacteria</taxon>
        <taxon>Sphingomonadales</taxon>
        <taxon>Sphingomonadaceae</taxon>
        <taxon>Sphingobium</taxon>
    </lineage>
</organism>
<dbReference type="PANTHER" id="PTHR30290:SF10">
    <property type="entry name" value="PERIPLASMIC OLIGOPEPTIDE-BINDING PROTEIN-RELATED"/>
    <property type="match status" value="1"/>
</dbReference>
<dbReference type="Gene3D" id="3.10.105.10">
    <property type="entry name" value="Dipeptide-binding Protein, Domain 3"/>
    <property type="match status" value="1"/>
</dbReference>
<evidence type="ECO:0000259" key="6">
    <source>
        <dbReference type="Pfam" id="PF00496"/>
    </source>
</evidence>
<dbReference type="InterPro" id="IPR039424">
    <property type="entry name" value="SBP_5"/>
</dbReference>
<dbReference type="GO" id="GO:0015833">
    <property type="term" value="P:peptide transport"/>
    <property type="evidence" value="ECO:0007669"/>
    <property type="project" value="TreeGrafter"/>
</dbReference>
<feature type="chain" id="PRO_5019178433" evidence="5">
    <location>
        <begin position="24"/>
        <end position="488"/>
    </location>
</feature>
<dbReference type="PANTHER" id="PTHR30290">
    <property type="entry name" value="PERIPLASMIC BINDING COMPONENT OF ABC TRANSPORTER"/>
    <property type="match status" value="1"/>
</dbReference>
<dbReference type="AlphaFoldDB" id="A0A437J6I3"/>
<comment type="subcellular location">
    <subcellularLocation>
        <location evidence="1">Periplasm</location>
    </subcellularLocation>
</comment>
<dbReference type="Pfam" id="PF00496">
    <property type="entry name" value="SBP_bac_5"/>
    <property type="match status" value="1"/>
</dbReference>
<proteinExistence type="inferred from homology"/>
<keyword evidence="3" id="KW-0813">Transport</keyword>
<gene>
    <name evidence="7" type="ORF">ENE74_09350</name>
</gene>
<dbReference type="RefSeq" id="WP_127690684.1">
    <property type="nucleotide sequence ID" value="NZ_RZUL01000003.1"/>
</dbReference>
<protein>
    <submittedName>
        <fullName evidence="7">ABC transporter substrate-binding protein</fullName>
    </submittedName>
</protein>
<sequence length="488" mass="52927">MTRPSLHCALAATLMLLGGLAGCSERQDGPVVVSVIGTTKQLADPLHDPLSAAGKLMLESTAQGLVAFDARGDVMPALAQRWIVQDDGRSYIFRLRRARWANGAKIEAADVTALLRNRIATNLLLDSHGDLAAIQDVSSMTGEVLELQLSVPRPYLLQMLAQPQMAITRRDGGTGPYRKERRGAAWFLRPVVDDAEAEAAIPAWENRVLRAERGAMAIARFKLGLASLVLGGRYQDLPLVNRADIPNRAVRVDPVQGLFGLAVVGRSDFLNDRAVRAALNSAIDRERLPNAFSLGGWTVTDRIVPQILDLPREPTAPEWSALSVDDRRVSAQATIAQWRAANGAIPPLRIAMPLGSGSRLLFTLIAQDFARIGVPSRQVPPNADADLRLIDEVAAYDSALWYLGRVSCARKVHCDAAAQEKLIEAELATAVDAVQGRIAEAEALTVAHNGYFPLGAPIRWSLVDRALNGFAPSTRARHPLNQLFRTTN</sequence>
<dbReference type="PROSITE" id="PS51257">
    <property type="entry name" value="PROKAR_LIPOPROTEIN"/>
    <property type="match status" value="1"/>
</dbReference>
<evidence type="ECO:0000313" key="8">
    <source>
        <dbReference type="Proteomes" id="UP000282977"/>
    </source>
</evidence>